<proteinExistence type="predicted"/>
<dbReference type="AlphaFoldDB" id="A0A8D8QY57"/>
<name>A0A8D8QY57_9HEMI</name>
<protein>
    <submittedName>
        <fullName evidence="1">Uncharacterized protein</fullName>
    </submittedName>
</protein>
<organism evidence="1">
    <name type="scientific">Cacopsylla melanoneura</name>
    <dbReference type="NCBI Taxonomy" id="428564"/>
    <lineage>
        <taxon>Eukaryota</taxon>
        <taxon>Metazoa</taxon>
        <taxon>Ecdysozoa</taxon>
        <taxon>Arthropoda</taxon>
        <taxon>Hexapoda</taxon>
        <taxon>Insecta</taxon>
        <taxon>Pterygota</taxon>
        <taxon>Neoptera</taxon>
        <taxon>Paraneoptera</taxon>
        <taxon>Hemiptera</taxon>
        <taxon>Sternorrhyncha</taxon>
        <taxon>Psylloidea</taxon>
        <taxon>Psyllidae</taxon>
        <taxon>Psyllinae</taxon>
        <taxon>Cacopsylla</taxon>
    </lineage>
</organism>
<evidence type="ECO:0000313" key="1">
    <source>
        <dbReference type="EMBL" id="CAG6639787.1"/>
    </source>
</evidence>
<sequence length="104" mass="11908">MKLVSMRNVRTHVLDLVVRMPTAELSTTVLCVLVNLASLENRESDVPEFHLHHRLNKTFPSPRLIPAILHLVDHTHNVETLEDHHHALAYRTISELHQTADQSV</sequence>
<dbReference type="EMBL" id="HBUF01108900">
    <property type="protein sequence ID" value="CAG6639787.1"/>
    <property type="molecule type" value="Transcribed_RNA"/>
</dbReference>
<reference evidence="1" key="1">
    <citation type="submission" date="2021-05" db="EMBL/GenBank/DDBJ databases">
        <authorList>
            <person name="Alioto T."/>
            <person name="Alioto T."/>
            <person name="Gomez Garrido J."/>
        </authorList>
    </citation>
    <scope>NUCLEOTIDE SEQUENCE</scope>
</reference>
<dbReference type="EMBL" id="HBUF01108898">
    <property type="protein sequence ID" value="CAG6639782.1"/>
    <property type="molecule type" value="Transcribed_RNA"/>
</dbReference>
<accession>A0A8D8QY57</accession>